<organism evidence="1 2">
    <name type="scientific">Prunus yedoensis var. nudiflora</name>
    <dbReference type="NCBI Taxonomy" id="2094558"/>
    <lineage>
        <taxon>Eukaryota</taxon>
        <taxon>Viridiplantae</taxon>
        <taxon>Streptophyta</taxon>
        <taxon>Embryophyta</taxon>
        <taxon>Tracheophyta</taxon>
        <taxon>Spermatophyta</taxon>
        <taxon>Magnoliopsida</taxon>
        <taxon>eudicotyledons</taxon>
        <taxon>Gunneridae</taxon>
        <taxon>Pentapetalae</taxon>
        <taxon>rosids</taxon>
        <taxon>fabids</taxon>
        <taxon>Rosales</taxon>
        <taxon>Rosaceae</taxon>
        <taxon>Amygdaloideae</taxon>
        <taxon>Amygdaleae</taxon>
        <taxon>Prunus</taxon>
    </lineage>
</organism>
<sequence>MSISWGYTIQLYPSMVAALDLQTPLRTFKTWRSWSDGPFTFNTRPMSSDPCQQPLIFFLDHVKVSKSGLTVTTYKRFVANEAKQCDKAEYIHARAMQKIIVSSNKMDPQYWTKEEAPRRECSEIKNHGGFWHANMEIRIRACRPSESIFM</sequence>
<reference evidence="1 2" key="1">
    <citation type="submission" date="2018-02" db="EMBL/GenBank/DDBJ databases">
        <title>Draft genome of wild Prunus yedoensis var. nudiflora.</title>
        <authorList>
            <person name="Baek S."/>
            <person name="Kim J.-H."/>
            <person name="Choi K."/>
            <person name="Kim G.-B."/>
            <person name="Cho A."/>
            <person name="Jang H."/>
            <person name="Shin C.-H."/>
            <person name="Yu H.-J."/>
            <person name="Mun J.-H."/>
        </authorList>
    </citation>
    <scope>NUCLEOTIDE SEQUENCE [LARGE SCALE GENOMIC DNA]</scope>
    <source>
        <strain evidence="2">cv. Jeju island</strain>
        <tissue evidence="1">Leaf</tissue>
    </source>
</reference>
<dbReference type="OrthoDB" id="421979at2759"/>
<protein>
    <submittedName>
        <fullName evidence="1">Uncharacterized protein</fullName>
    </submittedName>
</protein>
<name>A0A314YGE3_PRUYE</name>
<accession>A0A314YGE3</accession>
<evidence type="ECO:0000313" key="2">
    <source>
        <dbReference type="Proteomes" id="UP000250321"/>
    </source>
</evidence>
<proteinExistence type="predicted"/>
<keyword evidence="2" id="KW-1185">Reference proteome</keyword>
<comment type="caution">
    <text evidence="1">The sequence shown here is derived from an EMBL/GenBank/DDBJ whole genome shotgun (WGS) entry which is preliminary data.</text>
</comment>
<dbReference type="EMBL" id="PJQY01000946">
    <property type="protein sequence ID" value="PQQ06612.1"/>
    <property type="molecule type" value="Genomic_DNA"/>
</dbReference>
<dbReference type="PANTHER" id="PTHR10811">
    <property type="entry name" value="FRINGE-RELATED"/>
    <property type="match status" value="1"/>
</dbReference>
<dbReference type="InterPro" id="IPR006740">
    <property type="entry name" value="DUF604"/>
</dbReference>
<gene>
    <name evidence="1" type="ORF">Pyn_29708</name>
</gene>
<dbReference type="Proteomes" id="UP000250321">
    <property type="component" value="Unassembled WGS sequence"/>
</dbReference>
<dbReference type="AlphaFoldDB" id="A0A314YGE3"/>
<dbReference type="Pfam" id="PF04646">
    <property type="entry name" value="DUF604"/>
    <property type="match status" value="1"/>
</dbReference>
<dbReference type="STRING" id="2094558.A0A314YGE3"/>
<evidence type="ECO:0000313" key="1">
    <source>
        <dbReference type="EMBL" id="PQQ06612.1"/>
    </source>
</evidence>